<dbReference type="Proteomes" id="UP000224567">
    <property type="component" value="Unassembled WGS sequence"/>
</dbReference>
<keyword evidence="2" id="KW-1185">Reference proteome</keyword>
<dbReference type="Gene3D" id="3.50.50.60">
    <property type="entry name" value="FAD/NAD(P)-binding domain"/>
    <property type="match status" value="1"/>
</dbReference>
<proteinExistence type="predicted"/>
<dbReference type="SUPFAM" id="SSF51905">
    <property type="entry name" value="FAD/NAD(P)-binding domain"/>
    <property type="match status" value="1"/>
</dbReference>
<dbReference type="AlphaFoldDB" id="A0A2G2UXZ8"/>
<organism evidence="1 2">
    <name type="scientific">Capsicum baccatum</name>
    <name type="common">Peruvian pepper</name>
    <dbReference type="NCBI Taxonomy" id="33114"/>
    <lineage>
        <taxon>Eukaryota</taxon>
        <taxon>Viridiplantae</taxon>
        <taxon>Streptophyta</taxon>
        <taxon>Embryophyta</taxon>
        <taxon>Tracheophyta</taxon>
        <taxon>Spermatophyta</taxon>
        <taxon>Magnoliopsida</taxon>
        <taxon>eudicotyledons</taxon>
        <taxon>Gunneridae</taxon>
        <taxon>Pentapetalae</taxon>
        <taxon>asterids</taxon>
        <taxon>lamiids</taxon>
        <taxon>Solanales</taxon>
        <taxon>Solanaceae</taxon>
        <taxon>Solanoideae</taxon>
        <taxon>Capsiceae</taxon>
        <taxon>Capsicum</taxon>
    </lineage>
</organism>
<dbReference type="STRING" id="33114.A0A2G2UXZ8"/>
<reference evidence="1 2" key="1">
    <citation type="journal article" date="2017" name="Genome Biol.">
        <title>New reference genome sequences of hot pepper reveal the massive evolution of plant disease-resistance genes by retroduplication.</title>
        <authorList>
            <person name="Kim S."/>
            <person name="Park J."/>
            <person name="Yeom S.I."/>
            <person name="Kim Y.M."/>
            <person name="Seo E."/>
            <person name="Kim K.T."/>
            <person name="Kim M.S."/>
            <person name="Lee J.M."/>
            <person name="Cheong K."/>
            <person name="Shin H.S."/>
            <person name="Kim S.B."/>
            <person name="Han K."/>
            <person name="Lee J."/>
            <person name="Park M."/>
            <person name="Lee H.A."/>
            <person name="Lee H.Y."/>
            <person name="Lee Y."/>
            <person name="Oh S."/>
            <person name="Lee J.H."/>
            <person name="Choi E."/>
            <person name="Choi E."/>
            <person name="Lee S.E."/>
            <person name="Jeon J."/>
            <person name="Kim H."/>
            <person name="Choi G."/>
            <person name="Song H."/>
            <person name="Lee J."/>
            <person name="Lee S.C."/>
            <person name="Kwon J.K."/>
            <person name="Lee H.Y."/>
            <person name="Koo N."/>
            <person name="Hong Y."/>
            <person name="Kim R.W."/>
            <person name="Kang W.H."/>
            <person name="Huh J.H."/>
            <person name="Kang B.C."/>
            <person name="Yang T.J."/>
            <person name="Lee Y.H."/>
            <person name="Bennetzen J.L."/>
            <person name="Choi D."/>
        </authorList>
    </citation>
    <scope>NUCLEOTIDE SEQUENCE [LARGE SCALE GENOMIC DNA]</scope>
    <source>
        <strain evidence="2">cv. PBC81</strain>
    </source>
</reference>
<dbReference type="PANTHER" id="PTHR42842:SF3">
    <property type="entry name" value="FAD_NAD(P)-BINDING OXIDOREDUCTASE FAMILY PROTEIN"/>
    <property type="match status" value="1"/>
</dbReference>
<comment type="caution">
    <text evidence="1">The sequence shown here is derived from an EMBL/GenBank/DDBJ whole genome shotgun (WGS) entry which is preliminary data.</text>
</comment>
<accession>A0A2G2UXZ8</accession>
<reference evidence="2" key="2">
    <citation type="journal article" date="2017" name="J. Anim. Genet.">
        <title>Multiple reference genome sequences of hot pepper reveal the massive evolution of plant disease resistance genes by retroduplication.</title>
        <authorList>
            <person name="Kim S."/>
            <person name="Park J."/>
            <person name="Yeom S.-I."/>
            <person name="Kim Y.-M."/>
            <person name="Seo E."/>
            <person name="Kim K.-T."/>
            <person name="Kim M.-S."/>
            <person name="Lee J.M."/>
            <person name="Cheong K."/>
            <person name="Shin H.-S."/>
            <person name="Kim S.-B."/>
            <person name="Han K."/>
            <person name="Lee J."/>
            <person name="Park M."/>
            <person name="Lee H.-A."/>
            <person name="Lee H.-Y."/>
            <person name="Lee Y."/>
            <person name="Oh S."/>
            <person name="Lee J.H."/>
            <person name="Choi E."/>
            <person name="Choi E."/>
            <person name="Lee S.E."/>
            <person name="Jeon J."/>
            <person name="Kim H."/>
            <person name="Choi G."/>
            <person name="Song H."/>
            <person name="Lee J."/>
            <person name="Lee S.-C."/>
            <person name="Kwon J.-K."/>
            <person name="Lee H.-Y."/>
            <person name="Koo N."/>
            <person name="Hong Y."/>
            <person name="Kim R.W."/>
            <person name="Kang W.-H."/>
            <person name="Huh J.H."/>
            <person name="Kang B.-C."/>
            <person name="Yang T.-J."/>
            <person name="Lee Y.-H."/>
            <person name="Bennetzen J.L."/>
            <person name="Choi D."/>
        </authorList>
    </citation>
    <scope>NUCLEOTIDE SEQUENCE [LARGE SCALE GENOMIC DNA]</scope>
    <source>
        <strain evidence="2">cv. PBC81</strain>
    </source>
</reference>
<evidence type="ECO:0008006" key="3">
    <source>
        <dbReference type="Google" id="ProtNLM"/>
    </source>
</evidence>
<evidence type="ECO:0000313" key="1">
    <source>
        <dbReference type="EMBL" id="PHT25602.1"/>
    </source>
</evidence>
<dbReference type="InterPro" id="IPR028348">
    <property type="entry name" value="FAD-binding_protein"/>
</dbReference>
<gene>
    <name evidence="1" type="ORF">CQW23_34772</name>
</gene>
<protein>
    <recommendedName>
        <fullName evidence="3">FAD/NAD(P)-binding domain-containing protein</fullName>
    </recommendedName>
</protein>
<sequence>MWDRVVQVAIRFGTRVDDLLVKDKHVVGVKVSDSRENRSPSTSQQLGYDAMVLAVGHSAAPPNKALDVFPGKDNNREAYWGGFTNWYAGDLTTAGKLIYYICGEN</sequence>
<dbReference type="InterPro" id="IPR036188">
    <property type="entry name" value="FAD/NAD-bd_sf"/>
</dbReference>
<evidence type="ECO:0000313" key="2">
    <source>
        <dbReference type="Proteomes" id="UP000224567"/>
    </source>
</evidence>
<name>A0A2G2UXZ8_CAPBA</name>
<dbReference type="EMBL" id="MLFT02001529">
    <property type="protein sequence ID" value="PHT25602.1"/>
    <property type="molecule type" value="Genomic_DNA"/>
</dbReference>
<dbReference type="PANTHER" id="PTHR42842">
    <property type="entry name" value="FAD/NAD(P)-BINDING OXIDOREDUCTASE"/>
    <property type="match status" value="1"/>
</dbReference>